<comment type="caution">
    <text evidence="1">The sequence shown here is derived from an EMBL/GenBank/DDBJ whole genome shotgun (WGS) entry which is preliminary data.</text>
</comment>
<protein>
    <submittedName>
        <fullName evidence="1">Uncharacterized protein</fullName>
    </submittedName>
</protein>
<reference evidence="1" key="1">
    <citation type="journal article" date="2013" name="Environ. Microbiol.">
        <title>Microbiota from the distal guts of lean and obese adolescents exhibit partial functional redundancy besides clear differences in community structure.</title>
        <authorList>
            <person name="Ferrer M."/>
            <person name="Ruiz A."/>
            <person name="Lanza F."/>
            <person name="Haange S.B."/>
            <person name="Oberbach A."/>
            <person name="Till H."/>
            <person name="Bargiela R."/>
            <person name="Campoy C."/>
            <person name="Segura M.T."/>
            <person name="Richter M."/>
            <person name="von Bergen M."/>
            <person name="Seifert J."/>
            <person name="Suarez A."/>
        </authorList>
    </citation>
    <scope>NUCLEOTIDE SEQUENCE</scope>
</reference>
<evidence type="ECO:0000313" key="1">
    <source>
        <dbReference type="EMBL" id="EKC61237.1"/>
    </source>
</evidence>
<name>K1SKU8_9ZZZZ</name>
<organism evidence="1">
    <name type="scientific">human gut metagenome</name>
    <dbReference type="NCBI Taxonomy" id="408170"/>
    <lineage>
        <taxon>unclassified sequences</taxon>
        <taxon>metagenomes</taxon>
        <taxon>organismal metagenomes</taxon>
    </lineage>
</organism>
<accession>K1SKU8</accession>
<sequence length="186" mass="21505">MVLRSEVDEIEEKMKETNNLLVGKFDEFSELLKKSNTEALVDVMKSVTEEFQKQMNSLINKLIQENFDQLNKSVESLNVWQQENKEMISSLTKQYKEMTANFEQTSTTLTKVSGDTRLLVSDGGKLRQLIDALNQVIIEDQKFVKIVAQIEETATLSKDNMLQFEESTKSLNEWVRKQRNFVDGVQ</sequence>
<feature type="non-terminal residue" evidence="1">
    <location>
        <position position="186"/>
    </location>
</feature>
<gene>
    <name evidence="1" type="ORF">OBE_08580</name>
</gene>
<proteinExistence type="predicted"/>
<dbReference type="AlphaFoldDB" id="K1SKU8"/>
<dbReference type="EMBL" id="AJWZ01005920">
    <property type="protein sequence ID" value="EKC61237.1"/>
    <property type="molecule type" value="Genomic_DNA"/>
</dbReference>